<feature type="transmembrane region" description="Helical" evidence="2">
    <location>
        <begin position="169"/>
        <end position="196"/>
    </location>
</feature>
<keyword evidence="2" id="KW-1133">Transmembrane helix</keyword>
<evidence type="ECO:0000313" key="3">
    <source>
        <dbReference type="EMBL" id="GAC68216.1"/>
    </source>
</evidence>
<evidence type="ECO:0000313" key="4">
    <source>
        <dbReference type="Proteomes" id="UP000011666"/>
    </source>
</evidence>
<dbReference type="Proteomes" id="UP000011666">
    <property type="component" value="Unassembled WGS sequence"/>
</dbReference>
<reference evidence="3 4" key="1">
    <citation type="submission" date="2013-01" db="EMBL/GenBank/DDBJ databases">
        <title>Whole genome shotgun sequence of Gordonia soli NBRC 108243.</title>
        <authorList>
            <person name="Isaki-Nakamura S."/>
            <person name="Hosoyama A."/>
            <person name="Tsuchikane K."/>
            <person name="Ando Y."/>
            <person name="Baba S."/>
            <person name="Ohji S."/>
            <person name="Hamada M."/>
            <person name="Tamura T."/>
            <person name="Yamazoe A."/>
            <person name="Yamazaki S."/>
            <person name="Fujita N."/>
        </authorList>
    </citation>
    <scope>NUCLEOTIDE SEQUENCE [LARGE SCALE GENOMIC DNA]</scope>
    <source>
        <strain evidence="3 4">NBRC 108243</strain>
    </source>
</reference>
<sequence length="628" mass="67267">MSSVVIVLIVAQLVVRGWLVATGGFYWDDLIFIGRASTHPILSWEYLGHSHDGHFMPLTFLVAGVSTLIAPLNWIIPAATLIVAQAIASIAVWRMIRVIAPAARGGAIAAFAFYLFTPMTVPAFAWWAAGLNSLPLQAAMAWIVAEAVRAVRGDVAPQAMRGVVIRSTIVFLVSLGFFEKSLFILPVAFVAAALVVRRTRSAETQEPTPSRDPAPTDADSGSRSHATDLGPIGIAFVRVRALWASLGAVFVVWLVIFFAVSDATAGEHSIGQTARLVWRSVTNAILPSFVGGPWEWERWVPSPPMGFAPLWMIVSGLLVVVGAIWWAVTRRQGAIAIVLFTVAYAVLAQVPAMWNRSSANTALELAQTMRYLPDTAVVITLAWALVLAAPPIRRSAEATATRRHAQDPAGQVAPVAVGAALVGALVVGSAMISLASFSSSWRDDPTGDYLANAQRSLAQNREHPMFDQALPLEVLLPVAYPDNQISHTFGRITDRSPFASTTDTLNVLDSAGNLVPGTVTQRRTIEAGRGSCRRPEVDERKRLPLDGPLIQWRWSVALSYCANRDGIVELALDGGPAVRVPVRSGLHVVYAQLDGAGSRITATPVTPGLALHTGEGRVGEVVEARLAG</sequence>
<keyword evidence="2" id="KW-0812">Transmembrane</keyword>
<gene>
    <name evidence="3" type="ORF">GS4_14_00460</name>
</gene>
<feature type="transmembrane region" description="Helical" evidence="2">
    <location>
        <begin position="241"/>
        <end position="260"/>
    </location>
</feature>
<keyword evidence="4" id="KW-1185">Reference proteome</keyword>
<feature type="transmembrane region" description="Helical" evidence="2">
    <location>
        <begin position="335"/>
        <end position="354"/>
    </location>
</feature>
<organism evidence="3 4">
    <name type="scientific">Gordonia soli NBRC 108243</name>
    <dbReference type="NCBI Taxonomy" id="1223545"/>
    <lineage>
        <taxon>Bacteria</taxon>
        <taxon>Bacillati</taxon>
        <taxon>Actinomycetota</taxon>
        <taxon>Actinomycetes</taxon>
        <taxon>Mycobacteriales</taxon>
        <taxon>Gordoniaceae</taxon>
        <taxon>Gordonia</taxon>
    </lineage>
</organism>
<dbReference type="AlphaFoldDB" id="M0QIT8"/>
<comment type="caution">
    <text evidence="3">The sequence shown here is derived from an EMBL/GenBank/DDBJ whole genome shotgun (WGS) entry which is preliminary data.</text>
</comment>
<feature type="transmembrane region" description="Helical" evidence="2">
    <location>
        <begin position="108"/>
        <end position="129"/>
    </location>
</feature>
<feature type="transmembrane region" description="Helical" evidence="2">
    <location>
        <begin position="412"/>
        <end position="435"/>
    </location>
</feature>
<dbReference type="STRING" id="1223545.GS4_14_00460"/>
<evidence type="ECO:0000256" key="1">
    <source>
        <dbReference type="SAM" id="MobiDB-lite"/>
    </source>
</evidence>
<feature type="region of interest" description="Disordered" evidence="1">
    <location>
        <begin position="202"/>
        <end position="225"/>
    </location>
</feature>
<accession>M0QIT8</accession>
<feature type="transmembrane region" description="Helical" evidence="2">
    <location>
        <begin position="308"/>
        <end position="328"/>
    </location>
</feature>
<dbReference type="eggNOG" id="COG0815">
    <property type="taxonomic scope" value="Bacteria"/>
</dbReference>
<feature type="transmembrane region" description="Helical" evidence="2">
    <location>
        <begin position="374"/>
        <end position="392"/>
    </location>
</feature>
<protein>
    <recommendedName>
        <fullName evidence="5">Glycosyltransferase RgtA/B/C/D-like domain-containing protein</fullName>
    </recommendedName>
</protein>
<proteinExistence type="predicted"/>
<dbReference type="EMBL" id="BANX01000014">
    <property type="protein sequence ID" value="GAC68216.1"/>
    <property type="molecule type" value="Genomic_DNA"/>
</dbReference>
<evidence type="ECO:0000256" key="2">
    <source>
        <dbReference type="SAM" id="Phobius"/>
    </source>
</evidence>
<keyword evidence="2" id="KW-0472">Membrane</keyword>
<name>M0QIT8_9ACTN</name>
<evidence type="ECO:0008006" key="5">
    <source>
        <dbReference type="Google" id="ProtNLM"/>
    </source>
</evidence>